<reference evidence="4" key="3">
    <citation type="submission" date="2016-02" db="EMBL/GenBank/DDBJ databases">
        <title>Draft genome of pathogenic Streptomyces sp. in Japan.</title>
        <authorList>
            <person name="Tomihama T."/>
            <person name="Ikenaga M."/>
            <person name="Sakai M."/>
            <person name="Okubo T."/>
            <person name="Ikeda S."/>
        </authorList>
    </citation>
    <scope>NUCLEOTIDE SEQUENCE [LARGE SCALE GENOMIC DNA]</scope>
    <source>
        <strain evidence="4">S58</strain>
    </source>
</reference>
<feature type="domain" description="Bacterial mobilisation" evidence="2">
    <location>
        <begin position="188"/>
        <end position="225"/>
    </location>
</feature>
<feature type="compositionally biased region" description="Polar residues" evidence="1">
    <location>
        <begin position="41"/>
        <end position="54"/>
    </location>
</feature>
<reference evidence="4" key="1">
    <citation type="submission" date="2015-11" db="EMBL/GenBank/DDBJ databases">
        <authorList>
            <consortium name="Cross-ministerial Strategic Innovation Promotion Program (SIP) consortium"/>
            <person name="Tomihama T."/>
            <person name="Ikenaga M."/>
            <person name="Sakai M."/>
            <person name="Okubo T."/>
            <person name="Ikeda S."/>
        </authorList>
    </citation>
    <scope>NUCLEOTIDE SEQUENCE [LARGE SCALE GENOMIC DNA]</scope>
    <source>
        <strain evidence="4">S58</strain>
    </source>
</reference>
<organism evidence="3 4">
    <name type="scientific">Streptomyces scabiei</name>
    <dbReference type="NCBI Taxonomy" id="1930"/>
    <lineage>
        <taxon>Bacteria</taxon>
        <taxon>Bacillati</taxon>
        <taxon>Actinomycetota</taxon>
        <taxon>Actinomycetes</taxon>
        <taxon>Kitasatosporales</taxon>
        <taxon>Streptomycetaceae</taxon>
        <taxon>Streptomyces</taxon>
    </lineage>
</organism>
<name>A0A117EGJ6_STRSC</name>
<dbReference type="Pfam" id="PF05713">
    <property type="entry name" value="MobC"/>
    <property type="match status" value="1"/>
</dbReference>
<dbReference type="Proteomes" id="UP000067448">
    <property type="component" value="Unassembled WGS sequence"/>
</dbReference>
<protein>
    <submittedName>
        <fullName evidence="3">Bacterial mobilization protein (MobC)</fullName>
    </submittedName>
</protein>
<dbReference type="InterPro" id="IPR008687">
    <property type="entry name" value="MobC"/>
</dbReference>
<reference evidence="3 4" key="2">
    <citation type="journal article" date="2016" name="Genome Announc.">
        <title>Draft Genome Sequences of Streptomyces scabiei S58, Streptomyces turgidiscabies T45, and Streptomyces acidiscabies a10, the Pathogens of Potato Common Scab, Isolated in Japan.</title>
        <authorList>
            <person name="Tomihama T."/>
            <person name="Nishi Y."/>
            <person name="Sakai M."/>
            <person name="Ikenaga M."/>
            <person name="Okubo T."/>
            <person name="Ikeda S."/>
        </authorList>
    </citation>
    <scope>NUCLEOTIDE SEQUENCE [LARGE SCALE GENOMIC DNA]</scope>
    <source>
        <strain evidence="3 4">S58</strain>
    </source>
</reference>
<dbReference type="EMBL" id="BCMM01000053">
    <property type="protein sequence ID" value="GAQ67268.1"/>
    <property type="molecule type" value="Genomic_DNA"/>
</dbReference>
<dbReference type="AlphaFoldDB" id="A0A117EGJ6"/>
<feature type="compositionally biased region" description="Basic and acidic residues" evidence="1">
    <location>
        <begin position="1"/>
        <end position="13"/>
    </location>
</feature>
<evidence type="ECO:0000313" key="4">
    <source>
        <dbReference type="Proteomes" id="UP000067448"/>
    </source>
</evidence>
<feature type="region of interest" description="Disordered" evidence="1">
    <location>
        <begin position="1"/>
        <end position="82"/>
    </location>
</feature>
<proteinExistence type="predicted"/>
<accession>A0A117EGJ6</accession>
<evidence type="ECO:0000256" key="1">
    <source>
        <dbReference type="SAM" id="MobiDB-lite"/>
    </source>
</evidence>
<sequence>MTHDPHRSDRTPDDLLPLTKSPTLMGRLRRAFGRAAPGGASSTPSPTHGRTSGISAPGVAETAPRQGAPDQRVGAEGGPDLDTLHSVQQTVLRPEDSAAIAAGEPAVQSVQPTIRRFTGTKRNDRVGPLRFTGDQRAHLQQAAAEHGYKGDSGFAADIVLAFITGRFTANLPLSEDRRRTHIFRTQVLRQLNRIGVNINQIARALNSDHTPPDIRQRLTELHHLLELIAEALRQPADPEEAGTA</sequence>
<gene>
    <name evidence="3" type="ORF">SsS58_07721</name>
</gene>
<comment type="caution">
    <text evidence="3">The sequence shown here is derived from an EMBL/GenBank/DDBJ whole genome shotgun (WGS) entry which is preliminary data.</text>
</comment>
<evidence type="ECO:0000259" key="2">
    <source>
        <dbReference type="Pfam" id="PF05713"/>
    </source>
</evidence>
<evidence type="ECO:0000313" key="3">
    <source>
        <dbReference type="EMBL" id="GAQ67268.1"/>
    </source>
</evidence>